<dbReference type="Pfam" id="PF00704">
    <property type="entry name" value="Glyco_hydro_18"/>
    <property type="match status" value="1"/>
</dbReference>
<evidence type="ECO:0000259" key="2">
    <source>
        <dbReference type="PROSITE" id="PS51910"/>
    </source>
</evidence>
<dbReference type="InterPro" id="IPR012854">
    <property type="entry name" value="Cu_amine_oxidase-like_N"/>
</dbReference>
<dbReference type="InterPro" id="IPR003646">
    <property type="entry name" value="SH3-like_bac-type"/>
</dbReference>
<dbReference type="InterPro" id="IPR001223">
    <property type="entry name" value="Glyco_hydro18_cat"/>
</dbReference>
<accession>A0ABW0LS10</accession>
<dbReference type="GO" id="GO:0016787">
    <property type="term" value="F:hydrolase activity"/>
    <property type="evidence" value="ECO:0007669"/>
    <property type="project" value="UniProtKB-KW"/>
</dbReference>
<dbReference type="Pfam" id="PF07833">
    <property type="entry name" value="Cu_amine_oxidN1"/>
    <property type="match status" value="1"/>
</dbReference>
<keyword evidence="1" id="KW-0472">Membrane</keyword>
<dbReference type="PANTHER" id="PTHR46066">
    <property type="entry name" value="CHITINASE DOMAIN-CONTAINING PROTEIN 1 FAMILY MEMBER"/>
    <property type="match status" value="1"/>
</dbReference>
<keyword evidence="1" id="KW-1133">Transmembrane helix</keyword>
<dbReference type="InterPro" id="IPR036582">
    <property type="entry name" value="Mao_N_sf"/>
</dbReference>
<dbReference type="PANTHER" id="PTHR46066:SF2">
    <property type="entry name" value="CHITINASE DOMAIN-CONTAINING PROTEIN 1"/>
    <property type="match status" value="1"/>
</dbReference>
<keyword evidence="1" id="KW-0812">Transmembrane</keyword>
<dbReference type="EMBL" id="JBHSMH010000017">
    <property type="protein sequence ID" value="MFC5468594.1"/>
    <property type="molecule type" value="Genomic_DNA"/>
</dbReference>
<keyword evidence="4" id="KW-1185">Reference proteome</keyword>
<dbReference type="SUPFAM" id="SSF55383">
    <property type="entry name" value="Copper amine oxidase, domain N"/>
    <property type="match status" value="1"/>
</dbReference>
<gene>
    <name evidence="3" type="ORF">ACFPPD_07660</name>
</gene>
<organism evidence="3 4">
    <name type="scientific">Cohnella suwonensis</name>
    <dbReference type="NCBI Taxonomy" id="696072"/>
    <lineage>
        <taxon>Bacteria</taxon>
        <taxon>Bacillati</taxon>
        <taxon>Bacillota</taxon>
        <taxon>Bacilli</taxon>
        <taxon>Bacillales</taxon>
        <taxon>Paenibacillaceae</taxon>
        <taxon>Cohnella</taxon>
    </lineage>
</organism>
<protein>
    <submittedName>
        <fullName evidence="3">Glycosyl hydrolase family 18 protein</fullName>
    </submittedName>
</protein>
<feature type="domain" description="GH18" evidence="2">
    <location>
        <begin position="245"/>
        <end position="578"/>
    </location>
</feature>
<evidence type="ECO:0000313" key="4">
    <source>
        <dbReference type="Proteomes" id="UP001596105"/>
    </source>
</evidence>
<evidence type="ECO:0000256" key="1">
    <source>
        <dbReference type="SAM" id="Phobius"/>
    </source>
</evidence>
<dbReference type="InterPro" id="IPR011583">
    <property type="entry name" value="Chitinase_II/V-like_cat"/>
</dbReference>
<keyword evidence="3" id="KW-0378">Hydrolase</keyword>
<dbReference type="Gene3D" id="3.10.50.10">
    <property type="match status" value="1"/>
</dbReference>
<dbReference type="SMART" id="SM00636">
    <property type="entry name" value="Glyco_18"/>
    <property type="match status" value="1"/>
</dbReference>
<dbReference type="InterPro" id="IPR029070">
    <property type="entry name" value="Chitinase_insertion_sf"/>
</dbReference>
<dbReference type="Pfam" id="PF08239">
    <property type="entry name" value="SH3_3"/>
    <property type="match status" value="1"/>
</dbReference>
<dbReference type="PROSITE" id="PS51910">
    <property type="entry name" value="GH18_2"/>
    <property type="match status" value="1"/>
</dbReference>
<feature type="transmembrane region" description="Helical" evidence="1">
    <location>
        <begin position="19"/>
        <end position="36"/>
    </location>
</feature>
<dbReference type="Gene3D" id="2.30.30.40">
    <property type="entry name" value="SH3 Domains"/>
    <property type="match status" value="1"/>
</dbReference>
<comment type="caution">
    <text evidence="3">The sequence shown here is derived from an EMBL/GenBank/DDBJ whole genome shotgun (WGS) entry which is preliminary data.</text>
</comment>
<dbReference type="InterPro" id="IPR017853">
    <property type="entry name" value="GH"/>
</dbReference>
<evidence type="ECO:0000313" key="3">
    <source>
        <dbReference type="EMBL" id="MFC5468594.1"/>
    </source>
</evidence>
<dbReference type="Gene3D" id="3.30.457.10">
    <property type="entry name" value="Copper amine oxidase-like, N-terminal domain"/>
    <property type="match status" value="1"/>
</dbReference>
<dbReference type="SUPFAM" id="SSF51445">
    <property type="entry name" value="(Trans)glycosidases"/>
    <property type="match status" value="1"/>
</dbReference>
<reference evidence="4" key="1">
    <citation type="journal article" date="2019" name="Int. J. Syst. Evol. Microbiol.">
        <title>The Global Catalogue of Microorganisms (GCM) 10K type strain sequencing project: providing services to taxonomists for standard genome sequencing and annotation.</title>
        <authorList>
            <consortium name="The Broad Institute Genomics Platform"/>
            <consortium name="The Broad Institute Genome Sequencing Center for Infectious Disease"/>
            <person name="Wu L."/>
            <person name="Ma J."/>
        </authorList>
    </citation>
    <scope>NUCLEOTIDE SEQUENCE [LARGE SCALE GENOMIC DNA]</scope>
    <source>
        <strain evidence="4">CCUG 57113</strain>
    </source>
</reference>
<dbReference type="Gene3D" id="3.20.20.80">
    <property type="entry name" value="Glycosidases"/>
    <property type="match status" value="1"/>
</dbReference>
<sequence>MHTDLAAGPRKKRRRSGRWIGLVLCFAFALAAAMWWRSSLEGNTSFATPEYTAKPHAIMADGAWTGEYADGKDEGLLIPLDTARSLLGEGVAYEKKTDSIILTSDKEVLHFKTGALDATLNSKPTALRFAAKNVDGKVLLPVAPLTELFGLKVEIGNAGDIVTLLMPGEAVQRAEVTAGKKKGIELREGAGKKFAIVERLDAGAGIRLWGEEDGWYKAQSENGHIGYVAKVGVTLLSIEQVPLTGATEEPFVAWHTAGKRINLTWEAVYTKNPDTDQIGELTGVNVVSPSWFELIDGKGSIRSKGDAAYSSWARAKGIQVWGMFSNGFEPDRTHEALSSFETRSAMIRQLLAYAKTFKLQGINIDFENVYTKDKENLVQFVREMTPLLHEQNLVVSIDVTPKSGSEMWSAFLDRAKLGAVVDYMMVMAYDEHWASSPEAGSVSSLPWAENSVKRILEEDQVPSDKLILGVPFYTRIWTEEPDGKGGTKVSSKTMDMDAVNALIAEKKLKPALSEETGQKYVAFKDGNAVKKIWIEDASTIVARAKLANDYDLAGVASWRRGFESQDVWAALDQALQSGP</sequence>
<proteinExistence type="predicted"/>
<dbReference type="RefSeq" id="WP_378081737.1">
    <property type="nucleotide sequence ID" value="NZ_JBHSMH010000017.1"/>
</dbReference>
<dbReference type="Proteomes" id="UP001596105">
    <property type="component" value="Unassembled WGS sequence"/>
</dbReference>
<name>A0ABW0LS10_9BACL</name>